<feature type="domain" description="Creatinase N-terminal" evidence="2">
    <location>
        <begin position="14"/>
        <end position="155"/>
    </location>
</feature>
<dbReference type="Proteomes" id="UP000269499">
    <property type="component" value="Unassembled WGS sequence"/>
</dbReference>
<dbReference type="InterPro" id="IPR000587">
    <property type="entry name" value="Creatinase_N"/>
</dbReference>
<dbReference type="SUPFAM" id="SSF53092">
    <property type="entry name" value="Creatinase/prolidase N-terminal domain"/>
    <property type="match status" value="1"/>
</dbReference>
<feature type="domain" description="Peptidase M24" evidence="1">
    <location>
        <begin position="163"/>
        <end position="378"/>
    </location>
</feature>
<dbReference type="InterPro" id="IPR000994">
    <property type="entry name" value="Pept_M24"/>
</dbReference>
<dbReference type="Pfam" id="PF00557">
    <property type="entry name" value="Peptidase_M24"/>
    <property type="match status" value="1"/>
</dbReference>
<evidence type="ECO:0000313" key="4">
    <source>
        <dbReference type="Proteomes" id="UP000269499"/>
    </source>
</evidence>
<proteinExistence type="predicted"/>
<dbReference type="PANTHER" id="PTHR46112:SF2">
    <property type="entry name" value="XAA-PRO AMINOPEPTIDASE P-RELATED"/>
    <property type="match status" value="1"/>
</dbReference>
<evidence type="ECO:0000313" key="3">
    <source>
        <dbReference type="EMBL" id="RLE54137.1"/>
    </source>
</evidence>
<gene>
    <name evidence="3" type="ORF">DRJ26_02245</name>
</gene>
<dbReference type="InterPro" id="IPR029149">
    <property type="entry name" value="Creatin/AminoP/Spt16_N"/>
</dbReference>
<evidence type="ECO:0000259" key="1">
    <source>
        <dbReference type="Pfam" id="PF00557"/>
    </source>
</evidence>
<comment type="caution">
    <text evidence="3">The sequence shown here is derived from an EMBL/GenBank/DDBJ whole genome shotgun (WGS) entry which is preliminary data.</text>
</comment>
<dbReference type="Gene3D" id="3.40.350.10">
    <property type="entry name" value="Creatinase/prolidase N-terminal domain"/>
    <property type="match status" value="1"/>
</dbReference>
<keyword evidence="3" id="KW-0378">Hydrolase</keyword>
<sequence>MGRFSISTSTYMKRMETVRKTLESRNLSALILFSPVRIFYLTGYTVIPTERPIAFILPVAEEPALFIPKLEEEHSKFRVPHIKKRIVYFEYPGIEHPMKVLAKALEEMKLHDKSIAADAPGYPGIMGYKGPKLTELLPKMKVVLAPDIIDDMRLIKCEEELNLIRESAKWANLAHRLLQDYTAPGLIETEIAMRASYEASVAMIKALGPEYDPGTPMPARAVFRGQIGEYSAYPHMLAGSMIVKEGDVLVTGAGAKVGGYSAELERTMIVGKPTEKQEKYFNIMVKAQKAALDAFRPGIKACEVNKAAFKVFKEEGVPSEYILHRVGHGIGLEGHEPPWVEDGDETILKPGMVLSCEPGIYIPGFAGFRHSDTVIITEDGVEVVTHYPRSLEDLVIPV</sequence>
<dbReference type="Pfam" id="PF01321">
    <property type="entry name" value="Creatinase_N"/>
    <property type="match status" value="1"/>
</dbReference>
<accession>A0A497F3X9</accession>
<organism evidence="3 4">
    <name type="scientific">Thermoproteota archaeon</name>
    <dbReference type="NCBI Taxonomy" id="2056631"/>
    <lineage>
        <taxon>Archaea</taxon>
        <taxon>Thermoproteota</taxon>
    </lineage>
</organism>
<dbReference type="InterPro" id="IPR036005">
    <property type="entry name" value="Creatinase/aminopeptidase-like"/>
</dbReference>
<dbReference type="EMBL" id="QMRA01000033">
    <property type="protein sequence ID" value="RLE54137.1"/>
    <property type="molecule type" value="Genomic_DNA"/>
</dbReference>
<dbReference type="InterPro" id="IPR050659">
    <property type="entry name" value="Peptidase_M24B"/>
</dbReference>
<keyword evidence="3" id="KW-0645">Protease</keyword>
<protein>
    <submittedName>
        <fullName evidence="3">Aminopeptidase P family protein</fullName>
    </submittedName>
</protein>
<dbReference type="AlphaFoldDB" id="A0A497F3X9"/>
<dbReference type="PANTHER" id="PTHR46112">
    <property type="entry name" value="AMINOPEPTIDASE"/>
    <property type="match status" value="1"/>
</dbReference>
<reference evidence="3 4" key="1">
    <citation type="submission" date="2018-06" db="EMBL/GenBank/DDBJ databases">
        <title>Extensive metabolic versatility and redundancy in microbially diverse, dynamic hydrothermal sediments.</title>
        <authorList>
            <person name="Dombrowski N."/>
            <person name="Teske A."/>
            <person name="Baker B.J."/>
        </authorList>
    </citation>
    <scope>NUCLEOTIDE SEQUENCE [LARGE SCALE GENOMIC DNA]</scope>
    <source>
        <strain evidence="3">B20_G2</strain>
    </source>
</reference>
<dbReference type="SUPFAM" id="SSF55920">
    <property type="entry name" value="Creatinase/aminopeptidase"/>
    <property type="match status" value="1"/>
</dbReference>
<evidence type="ECO:0000259" key="2">
    <source>
        <dbReference type="Pfam" id="PF01321"/>
    </source>
</evidence>
<dbReference type="Gene3D" id="3.90.230.10">
    <property type="entry name" value="Creatinase/methionine aminopeptidase superfamily"/>
    <property type="match status" value="1"/>
</dbReference>
<keyword evidence="3" id="KW-0031">Aminopeptidase</keyword>
<name>A0A497F3X9_9CREN</name>
<dbReference type="GO" id="GO:0004177">
    <property type="term" value="F:aminopeptidase activity"/>
    <property type="evidence" value="ECO:0007669"/>
    <property type="project" value="UniProtKB-KW"/>
</dbReference>